<proteinExistence type="predicted"/>
<dbReference type="Proteomes" id="UP000288805">
    <property type="component" value="Unassembled WGS sequence"/>
</dbReference>
<reference evidence="2 3" key="1">
    <citation type="journal article" date="2018" name="PLoS Genet.">
        <title>Population sequencing reveals clonal diversity and ancestral inbreeding in the grapevine cultivar Chardonnay.</title>
        <authorList>
            <person name="Roach M.J."/>
            <person name="Johnson D.L."/>
            <person name="Bohlmann J."/>
            <person name="van Vuuren H.J."/>
            <person name="Jones S.J."/>
            <person name="Pretorius I.S."/>
            <person name="Schmidt S.A."/>
            <person name="Borneman A.R."/>
        </authorList>
    </citation>
    <scope>NUCLEOTIDE SEQUENCE [LARGE SCALE GENOMIC DNA]</scope>
    <source>
        <strain evidence="3">cv. Chardonnay</strain>
        <tissue evidence="2">Leaf</tissue>
    </source>
</reference>
<keyword evidence="1" id="KW-0812">Transmembrane</keyword>
<organism evidence="2 3">
    <name type="scientific">Vitis vinifera</name>
    <name type="common">Grape</name>
    <dbReference type="NCBI Taxonomy" id="29760"/>
    <lineage>
        <taxon>Eukaryota</taxon>
        <taxon>Viridiplantae</taxon>
        <taxon>Streptophyta</taxon>
        <taxon>Embryophyta</taxon>
        <taxon>Tracheophyta</taxon>
        <taxon>Spermatophyta</taxon>
        <taxon>Magnoliopsida</taxon>
        <taxon>eudicotyledons</taxon>
        <taxon>Gunneridae</taxon>
        <taxon>Pentapetalae</taxon>
        <taxon>rosids</taxon>
        <taxon>Vitales</taxon>
        <taxon>Vitaceae</taxon>
        <taxon>Viteae</taxon>
        <taxon>Vitis</taxon>
    </lineage>
</organism>
<keyword evidence="1" id="KW-0472">Membrane</keyword>
<accession>A0A438CX77</accession>
<dbReference type="EMBL" id="QGNW01001938">
    <property type="protein sequence ID" value="RVW27808.1"/>
    <property type="molecule type" value="Genomic_DNA"/>
</dbReference>
<name>A0A438CX77_VITVI</name>
<protein>
    <submittedName>
        <fullName evidence="2">Uncharacterized protein</fullName>
    </submittedName>
</protein>
<evidence type="ECO:0000256" key="1">
    <source>
        <dbReference type="SAM" id="Phobius"/>
    </source>
</evidence>
<feature type="transmembrane region" description="Helical" evidence="1">
    <location>
        <begin position="96"/>
        <end position="120"/>
    </location>
</feature>
<dbReference type="PANTHER" id="PTHR37189">
    <property type="entry name" value="CONCANAVALIN A-LIKE LECTIN/GLUCANASE DOMAIN-CONTAINING PROTEIN-RELATED"/>
    <property type="match status" value="1"/>
</dbReference>
<sequence length="136" mass="14640">MRTRFQYGVVLAVTAAMAAAMLVESRYTRPSDHGLSYQTAPKGNSTPQMAAFFGGSSSKADVALPKALNSTQPAWYRGGGGGGSRERRHDHHVRKVLLVASLVCGITGVALLVVVAFLFVGQYRNRQRESCSPLDK</sequence>
<dbReference type="AlphaFoldDB" id="A0A438CX77"/>
<evidence type="ECO:0000313" key="2">
    <source>
        <dbReference type="EMBL" id="RVW27808.1"/>
    </source>
</evidence>
<comment type="caution">
    <text evidence="2">The sequence shown here is derived from an EMBL/GenBank/DDBJ whole genome shotgun (WGS) entry which is preliminary data.</text>
</comment>
<dbReference type="PANTHER" id="PTHR37189:SF4">
    <property type="entry name" value="TRANSMEMBRANE PROTEIN"/>
    <property type="match status" value="1"/>
</dbReference>
<keyword evidence="1" id="KW-1133">Transmembrane helix</keyword>
<gene>
    <name evidence="2" type="ORF">CK203_102619</name>
</gene>
<evidence type="ECO:0000313" key="3">
    <source>
        <dbReference type="Proteomes" id="UP000288805"/>
    </source>
</evidence>
<feature type="transmembrane region" description="Helical" evidence="1">
    <location>
        <begin position="6"/>
        <end position="23"/>
    </location>
</feature>